<dbReference type="EMBL" id="CP036261">
    <property type="protein sequence ID" value="QDS88872.1"/>
    <property type="molecule type" value="Genomic_DNA"/>
</dbReference>
<keyword evidence="1" id="KW-0175">Coiled coil</keyword>
<feature type="coiled-coil region" evidence="1">
    <location>
        <begin position="164"/>
        <end position="191"/>
    </location>
</feature>
<accession>A0A517M1W3</accession>
<dbReference type="KEGG" id="ruv:EC9_30670"/>
<keyword evidence="3" id="KW-1185">Reference proteome</keyword>
<dbReference type="AlphaFoldDB" id="A0A517M1W3"/>
<dbReference type="PANTHER" id="PTHR30441">
    <property type="entry name" value="DUF748 DOMAIN-CONTAINING PROTEIN"/>
    <property type="match status" value="1"/>
</dbReference>
<evidence type="ECO:0000256" key="1">
    <source>
        <dbReference type="SAM" id="Coils"/>
    </source>
</evidence>
<reference evidence="2 3" key="1">
    <citation type="submission" date="2019-02" db="EMBL/GenBank/DDBJ databases">
        <title>Deep-cultivation of Planctomycetes and their phenomic and genomic characterization uncovers novel biology.</title>
        <authorList>
            <person name="Wiegand S."/>
            <person name="Jogler M."/>
            <person name="Boedeker C."/>
            <person name="Pinto D."/>
            <person name="Vollmers J."/>
            <person name="Rivas-Marin E."/>
            <person name="Kohn T."/>
            <person name="Peeters S.H."/>
            <person name="Heuer A."/>
            <person name="Rast P."/>
            <person name="Oberbeckmann S."/>
            <person name="Bunk B."/>
            <person name="Jeske O."/>
            <person name="Meyerdierks A."/>
            <person name="Storesund J.E."/>
            <person name="Kallscheuer N."/>
            <person name="Luecker S."/>
            <person name="Lage O.M."/>
            <person name="Pohl T."/>
            <person name="Merkel B.J."/>
            <person name="Hornburger P."/>
            <person name="Mueller R.-W."/>
            <person name="Bruemmer F."/>
            <person name="Labrenz M."/>
            <person name="Spormann A.M."/>
            <person name="Op den Camp H."/>
            <person name="Overmann J."/>
            <person name="Amann R."/>
            <person name="Jetten M.S.M."/>
            <person name="Mascher T."/>
            <person name="Medema M.H."/>
            <person name="Devos D.P."/>
            <person name="Kaster A.-K."/>
            <person name="Ovreas L."/>
            <person name="Rohde M."/>
            <person name="Galperin M.Y."/>
            <person name="Jogler C."/>
        </authorList>
    </citation>
    <scope>NUCLEOTIDE SEQUENCE [LARGE SCALE GENOMIC DNA]</scope>
    <source>
        <strain evidence="2 3">EC9</strain>
    </source>
</reference>
<dbReference type="OrthoDB" id="226892at2"/>
<dbReference type="InterPro" id="IPR052894">
    <property type="entry name" value="AsmA-related"/>
</dbReference>
<protein>
    <submittedName>
        <fullName evidence="2">AsmA family protein</fullName>
    </submittedName>
</protein>
<organism evidence="2 3">
    <name type="scientific">Rosistilla ulvae</name>
    <dbReference type="NCBI Taxonomy" id="1930277"/>
    <lineage>
        <taxon>Bacteria</taxon>
        <taxon>Pseudomonadati</taxon>
        <taxon>Planctomycetota</taxon>
        <taxon>Planctomycetia</taxon>
        <taxon>Pirellulales</taxon>
        <taxon>Pirellulaceae</taxon>
        <taxon>Rosistilla</taxon>
    </lineage>
</organism>
<dbReference type="PANTHER" id="PTHR30441:SF8">
    <property type="entry name" value="DUF748 DOMAIN-CONTAINING PROTEIN"/>
    <property type="match status" value="1"/>
</dbReference>
<gene>
    <name evidence="2" type="ORF">EC9_30670</name>
</gene>
<name>A0A517M1W3_9BACT</name>
<sequence length="582" mass="65178">MIRWRFVLTRVLIVVLVIVLIRLALGPAVRYAAQQTLQKATGGRVDIAQTHIDLWPPRIYFEEVHIADPSKEMEDAVQAELIEFRLQPSALVRRQWVVEKARITGLKVNEARTTDGRLATRETPATNGESFSGKLAGLLQDYAKDHATAFARDLETVKTSEDIRIRWKNEYESLTARAKQLEGAIREVRDGIQGIDNPLRDLPQLQRALQQAEAIRQDLLVVRKAIDDLPLAVQADLARMEQARQADVDRVAEYIPLADGQEADFSPEMFRQVVTTQLDRVRSFLDGSRSVADWTVVSPESERTRGKDFNFVLGKLPPSWLVQLAEVSGEIQVDGVKYDLQGVMENITTQPLLANGPLVGRLKLDGPQIVRVDFQRHTEEQRSWDDVTLHWPQLPINTLAVGDSKETSIRLQPGGVELWVQMLVDGDHVEGKLISQMRNTHVSAEIPSNKYNAALVSSLSDSLQDVREVNVEARFGGRWDTMKINVASNLSGLFSNAVKNGLAAQTAATKTQLMGLADNAYRDQVGELQVWLTQQQTQVRKTLTEVDGSVEEISQKLVKQLGAPDLYLGRLQRGLEVPMPKF</sequence>
<dbReference type="GO" id="GO:0005886">
    <property type="term" value="C:plasma membrane"/>
    <property type="evidence" value="ECO:0007669"/>
    <property type="project" value="TreeGrafter"/>
</dbReference>
<dbReference type="RefSeq" id="WP_145346386.1">
    <property type="nucleotide sequence ID" value="NZ_CP036261.1"/>
</dbReference>
<dbReference type="NCBIfam" id="TIGR03545">
    <property type="entry name" value="TIGR03545 family protein"/>
    <property type="match status" value="1"/>
</dbReference>
<dbReference type="GO" id="GO:0090313">
    <property type="term" value="P:regulation of protein targeting to membrane"/>
    <property type="evidence" value="ECO:0007669"/>
    <property type="project" value="TreeGrafter"/>
</dbReference>
<proteinExistence type="predicted"/>
<evidence type="ECO:0000313" key="3">
    <source>
        <dbReference type="Proteomes" id="UP000319557"/>
    </source>
</evidence>
<dbReference type="InterPro" id="IPR019934">
    <property type="entry name" value="CHP03545"/>
</dbReference>
<dbReference type="Proteomes" id="UP000319557">
    <property type="component" value="Chromosome"/>
</dbReference>
<evidence type="ECO:0000313" key="2">
    <source>
        <dbReference type="EMBL" id="QDS88872.1"/>
    </source>
</evidence>